<dbReference type="Gene3D" id="1.20.80.10">
    <property type="match status" value="1"/>
</dbReference>
<dbReference type="PROSITE" id="PS51228">
    <property type="entry name" value="ACB_2"/>
    <property type="match status" value="1"/>
</dbReference>
<dbReference type="OrthoDB" id="346910at2759"/>
<dbReference type="InterPro" id="IPR035984">
    <property type="entry name" value="Acyl-CoA-binding_sf"/>
</dbReference>
<keyword evidence="2" id="KW-1133">Transmembrane helix</keyword>
<evidence type="ECO:0000313" key="4">
    <source>
        <dbReference type="EMBL" id="ODV95839.1"/>
    </source>
</evidence>
<keyword evidence="5" id="KW-1185">Reference proteome</keyword>
<dbReference type="EMBL" id="KV454013">
    <property type="protein sequence ID" value="ODV95839.1"/>
    <property type="molecule type" value="Genomic_DNA"/>
</dbReference>
<keyword evidence="2" id="KW-0812">Transmembrane</keyword>
<feature type="transmembrane region" description="Helical" evidence="2">
    <location>
        <begin position="291"/>
        <end position="318"/>
    </location>
</feature>
<dbReference type="PANTHER" id="PTHR23310">
    <property type="entry name" value="ACYL-COA-BINDING PROTEIN, ACBP"/>
    <property type="match status" value="1"/>
</dbReference>
<dbReference type="SUPFAM" id="SSF47027">
    <property type="entry name" value="Acyl-CoA binding protein"/>
    <property type="match status" value="1"/>
</dbReference>
<keyword evidence="1" id="KW-0446">Lipid-binding</keyword>
<dbReference type="PANTHER" id="PTHR23310:SF133">
    <property type="entry name" value="COA BINDING PROTEIN, PUTATIVE (AFU_ORTHOLOGUE AFUA_1G12300)-RELATED"/>
    <property type="match status" value="1"/>
</dbReference>
<dbReference type="GO" id="GO:0000062">
    <property type="term" value="F:fatty-acyl-CoA binding"/>
    <property type="evidence" value="ECO:0007669"/>
    <property type="project" value="InterPro"/>
</dbReference>
<reference evidence="5" key="1">
    <citation type="submission" date="2016-05" db="EMBL/GenBank/DDBJ databases">
        <title>Comparative genomics of biotechnologically important yeasts.</title>
        <authorList>
            <consortium name="DOE Joint Genome Institute"/>
            <person name="Riley R."/>
            <person name="Haridas S."/>
            <person name="Wolfe K.H."/>
            <person name="Lopes M.R."/>
            <person name="Hittinger C.T."/>
            <person name="Goker M."/>
            <person name="Salamov A."/>
            <person name="Wisecaver J."/>
            <person name="Long T.M."/>
            <person name="Aerts A.L."/>
            <person name="Barry K."/>
            <person name="Choi C."/>
            <person name="Clum A."/>
            <person name="Coughlan A.Y."/>
            <person name="Deshpande S."/>
            <person name="Douglass A.P."/>
            <person name="Hanson S.J."/>
            <person name="Klenk H.-P."/>
            <person name="Labutti K."/>
            <person name="Lapidus A."/>
            <person name="Lindquist E."/>
            <person name="Lipzen A."/>
            <person name="Meier-Kolthoff J.P."/>
            <person name="Ohm R.A."/>
            <person name="Otillar R.P."/>
            <person name="Pangilinan J."/>
            <person name="Peng Y."/>
            <person name="Rokas A."/>
            <person name="Rosa C.A."/>
            <person name="Scheuner C."/>
            <person name="Sibirny A.A."/>
            <person name="Slot J.C."/>
            <person name="Stielow J.B."/>
            <person name="Sun H."/>
            <person name="Kurtzman C.P."/>
            <person name="Blackwell M."/>
            <person name="Grigoriev I.V."/>
            <person name="Jeffries T.W."/>
        </authorList>
    </citation>
    <scope>NUCLEOTIDE SEQUENCE [LARGE SCALE GENOMIC DNA]</scope>
    <source>
        <strain evidence="5">NRRL Y-2460</strain>
    </source>
</reference>
<dbReference type="Pfam" id="PF00887">
    <property type="entry name" value="ACBP"/>
    <property type="match status" value="1"/>
</dbReference>
<protein>
    <recommendedName>
        <fullName evidence="3">ACB domain-containing protein</fullName>
    </recommendedName>
</protein>
<dbReference type="InterPro" id="IPR014352">
    <property type="entry name" value="FERM/acyl-CoA-bd_prot_sf"/>
</dbReference>
<dbReference type="GO" id="GO:0006631">
    <property type="term" value="P:fatty acid metabolic process"/>
    <property type="evidence" value="ECO:0007669"/>
    <property type="project" value="TreeGrafter"/>
</dbReference>
<feature type="domain" description="ACB" evidence="3">
    <location>
        <begin position="5"/>
        <end position="103"/>
    </location>
</feature>
<evidence type="ECO:0000256" key="1">
    <source>
        <dbReference type="ARBA" id="ARBA00023121"/>
    </source>
</evidence>
<name>A0A1E4TVT2_PACTA</name>
<evidence type="ECO:0000256" key="2">
    <source>
        <dbReference type="SAM" id="Phobius"/>
    </source>
</evidence>
<gene>
    <name evidence="4" type="ORF">PACTADRAFT_49284</name>
</gene>
<evidence type="ECO:0000259" key="3">
    <source>
        <dbReference type="PROSITE" id="PS51228"/>
    </source>
</evidence>
<dbReference type="Proteomes" id="UP000094236">
    <property type="component" value="Unassembled WGS sequence"/>
</dbReference>
<organism evidence="4 5">
    <name type="scientific">Pachysolen tannophilus NRRL Y-2460</name>
    <dbReference type="NCBI Taxonomy" id="669874"/>
    <lineage>
        <taxon>Eukaryota</taxon>
        <taxon>Fungi</taxon>
        <taxon>Dikarya</taxon>
        <taxon>Ascomycota</taxon>
        <taxon>Saccharomycotina</taxon>
        <taxon>Pichiomycetes</taxon>
        <taxon>Pachysolenaceae</taxon>
        <taxon>Pachysolen</taxon>
    </lineage>
</organism>
<proteinExistence type="predicted"/>
<keyword evidence="2" id="KW-0472">Membrane</keyword>
<accession>A0A1E4TVT2</accession>
<sequence length="338" mass="38273">MSDTIDRVFVKAIATIQTLSTRSGSGSLQRPPLENRIKLYGLYKQATEGNISPMFSRPVGSSQEDDAARRKFDAWKDQQGLSKTEAKRRYISYLIDTMKLYASGTHESRELLSELEYLWDQISDLKSSPEIGNDNSGAAGGENIISMTDSPNLSSPSILYNSFTNFANNHPLFNTNNSRVASISEGIAGNRNKNEFLQTPRGGGGGAEGVENLENLENFRPALNYSSSISAPVISQGNQNYIGDSLIKWQCDVNITLNKLIHDLEIIKREHERIIIEKTKNQKNKDKKLKFFKFLIIALLIYHGDSIKNLLIFLFNFLKNYKKKLIFNFKQKKWFTII</sequence>
<dbReference type="InterPro" id="IPR000582">
    <property type="entry name" value="Acyl-CoA-binding_protein"/>
</dbReference>
<dbReference type="AlphaFoldDB" id="A0A1E4TVT2"/>
<dbReference type="STRING" id="669874.A0A1E4TVT2"/>
<evidence type="ECO:0000313" key="5">
    <source>
        <dbReference type="Proteomes" id="UP000094236"/>
    </source>
</evidence>